<dbReference type="Proteomes" id="UP001148786">
    <property type="component" value="Unassembled WGS sequence"/>
</dbReference>
<dbReference type="EMBL" id="JANKHO010003311">
    <property type="protein sequence ID" value="KAJ3484532.1"/>
    <property type="molecule type" value="Genomic_DNA"/>
</dbReference>
<protein>
    <recommendedName>
        <fullName evidence="3">Saccharopine dehydrogenase-like C-terminal domain-containing protein</fullName>
    </recommendedName>
</protein>
<dbReference type="PANTHER" id="PTHR11133">
    <property type="entry name" value="SACCHAROPINE DEHYDROGENASE"/>
    <property type="match status" value="1"/>
</dbReference>
<dbReference type="Gene3D" id="3.40.50.720">
    <property type="entry name" value="NAD(P)-binding Rossmann-like Domain"/>
    <property type="match status" value="1"/>
</dbReference>
<evidence type="ECO:0000256" key="2">
    <source>
        <dbReference type="ARBA" id="ARBA00023154"/>
    </source>
</evidence>
<evidence type="ECO:0000259" key="3">
    <source>
        <dbReference type="Pfam" id="PF16653"/>
    </source>
</evidence>
<dbReference type="GO" id="GO:0019878">
    <property type="term" value="P:lysine biosynthetic process via aminoadipic acid"/>
    <property type="evidence" value="ECO:0007669"/>
    <property type="project" value="TreeGrafter"/>
</dbReference>
<dbReference type="GO" id="GO:0004753">
    <property type="term" value="F:saccharopine dehydrogenase activity"/>
    <property type="evidence" value="ECO:0007669"/>
    <property type="project" value="TreeGrafter"/>
</dbReference>
<comment type="caution">
    <text evidence="4">The sequence shown here is derived from an EMBL/GenBank/DDBJ whole genome shotgun (WGS) entry which is preliminary data.</text>
</comment>
<keyword evidence="2" id="KW-0457">Lysine biosynthesis</keyword>
<dbReference type="InterPro" id="IPR032095">
    <property type="entry name" value="Sacchrp_dh-like_C"/>
</dbReference>
<dbReference type="PANTHER" id="PTHR11133:SF22">
    <property type="entry name" value="ALPHA-AMINOADIPIC SEMIALDEHYDE SYNTHASE, MITOCHONDRIAL"/>
    <property type="match status" value="1"/>
</dbReference>
<dbReference type="GO" id="GO:0005737">
    <property type="term" value="C:cytoplasm"/>
    <property type="evidence" value="ECO:0007669"/>
    <property type="project" value="TreeGrafter"/>
</dbReference>
<proteinExistence type="predicted"/>
<dbReference type="AlphaFoldDB" id="A0A9W8JMR9"/>
<feature type="domain" description="Saccharopine dehydrogenase-like C-terminal" evidence="3">
    <location>
        <begin position="1"/>
        <end position="82"/>
    </location>
</feature>
<dbReference type="OrthoDB" id="10059875at2759"/>
<evidence type="ECO:0000313" key="5">
    <source>
        <dbReference type="Proteomes" id="UP001148786"/>
    </source>
</evidence>
<evidence type="ECO:0000256" key="1">
    <source>
        <dbReference type="ARBA" id="ARBA00023002"/>
    </source>
</evidence>
<name>A0A9W8JMR9_9AGAR</name>
<dbReference type="InterPro" id="IPR051168">
    <property type="entry name" value="AASS"/>
</dbReference>
<evidence type="ECO:0000313" key="4">
    <source>
        <dbReference type="EMBL" id="KAJ3484532.1"/>
    </source>
</evidence>
<dbReference type="Pfam" id="PF16653">
    <property type="entry name" value="Sacchrp_dh_C"/>
    <property type="match status" value="1"/>
</dbReference>
<keyword evidence="2" id="KW-0028">Amino-acid biosynthesis</keyword>
<keyword evidence="5" id="KW-1185">Reference proteome</keyword>
<organism evidence="4 5">
    <name type="scientific">Agrocybe chaxingu</name>
    <dbReference type="NCBI Taxonomy" id="84603"/>
    <lineage>
        <taxon>Eukaryota</taxon>
        <taxon>Fungi</taxon>
        <taxon>Dikarya</taxon>
        <taxon>Basidiomycota</taxon>
        <taxon>Agaricomycotina</taxon>
        <taxon>Agaricomycetes</taxon>
        <taxon>Agaricomycetidae</taxon>
        <taxon>Agaricales</taxon>
        <taxon>Agaricineae</taxon>
        <taxon>Strophariaceae</taxon>
        <taxon>Agrocybe</taxon>
    </lineage>
</organism>
<sequence length="89" mass="9432">MLQHKFVIEWADGSTEVRTSTLEAYGAPTGKGHSAMALTVGVPCGIATQLVLDGVINQPGVHAPYSKEICDPLRAEVEKEGLGLTEKVL</sequence>
<gene>
    <name evidence="4" type="ORF">NLJ89_g11971</name>
</gene>
<keyword evidence="1" id="KW-0560">Oxidoreductase</keyword>
<reference evidence="4" key="1">
    <citation type="submission" date="2022-07" db="EMBL/GenBank/DDBJ databases">
        <title>Genome Sequence of Agrocybe chaxingu.</title>
        <authorList>
            <person name="Buettner E."/>
        </authorList>
    </citation>
    <scope>NUCLEOTIDE SEQUENCE</scope>
    <source>
        <strain evidence="4">MP-N11</strain>
    </source>
</reference>
<accession>A0A9W8JMR9</accession>